<reference evidence="1 2" key="1">
    <citation type="submission" date="2021-06" db="EMBL/GenBank/DDBJ databases">
        <title>Caerostris extrusa draft genome.</title>
        <authorList>
            <person name="Kono N."/>
            <person name="Arakawa K."/>
        </authorList>
    </citation>
    <scope>NUCLEOTIDE SEQUENCE [LARGE SCALE GENOMIC DNA]</scope>
</reference>
<comment type="caution">
    <text evidence="1">The sequence shown here is derived from an EMBL/GenBank/DDBJ whole genome shotgun (WGS) entry which is preliminary data.</text>
</comment>
<keyword evidence="2" id="KW-1185">Reference proteome</keyword>
<evidence type="ECO:0000313" key="2">
    <source>
        <dbReference type="Proteomes" id="UP001054945"/>
    </source>
</evidence>
<dbReference type="EMBL" id="BPLR01011587">
    <property type="protein sequence ID" value="GIY47522.1"/>
    <property type="molecule type" value="Genomic_DNA"/>
</dbReference>
<dbReference type="Proteomes" id="UP001054945">
    <property type="component" value="Unassembled WGS sequence"/>
</dbReference>
<accession>A0AAV4TRF8</accession>
<proteinExistence type="predicted"/>
<sequence>MLFILFGDGLFEVSKDMRLPFARFHHYPRFVIKARREDILAHLVLCRCVKTNICLVDMHVLAYPANWLQSNRTEKMISNLSELCLTFWKVFGPCQLLSSCIIEIMS</sequence>
<organism evidence="1 2">
    <name type="scientific">Caerostris extrusa</name>
    <name type="common">Bark spider</name>
    <name type="synonym">Caerostris bankana</name>
    <dbReference type="NCBI Taxonomy" id="172846"/>
    <lineage>
        <taxon>Eukaryota</taxon>
        <taxon>Metazoa</taxon>
        <taxon>Ecdysozoa</taxon>
        <taxon>Arthropoda</taxon>
        <taxon>Chelicerata</taxon>
        <taxon>Arachnida</taxon>
        <taxon>Araneae</taxon>
        <taxon>Araneomorphae</taxon>
        <taxon>Entelegynae</taxon>
        <taxon>Araneoidea</taxon>
        <taxon>Araneidae</taxon>
        <taxon>Caerostris</taxon>
    </lineage>
</organism>
<name>A0AAV4TRF8_CAEEX</name>
<evidence type="ECO:0000313" key="1">
    <source>
        <dbReference type="EMBL" id="GIY47522.1"/>
    </source>
</evidence>
<gene>
    <name evidence="1" type="ORF">CEXT_380751</name>
</gene>
<protein>
    <submittedName>
        <fullName evidence="1">Uncharacterized protein</fullName>
    </submittedName>
</protein>
<dbReference type="AlphaFoldDB" id="A0AAV4TRF8"/>